<dbReference type="Proteomes" id="UP000467148">
    <property type="component" value="Chromosome"/>
</dbReference>
<feature type="region of interest" description="Disordered" evidence="1">
    <location>
        <begin position="1"/>
        <end position="31"/>
    </location>
</feature>
<protein>
    <submittedName>
        <fullName evidence="2">Uncharacterized protein</fullName>
    </submittedName>
</protein>
<keyword evidence="3" id="KW-1185">Reference proteome</keyword>
<dbReference type="KEGG" id="mhev:MHEL_56000"/>
<gene>
    <name evidence="2" type="ORF">MHEL_56000</name>
</gene>
<sequence>MGDGGSAQGAASRYAFTTEQPADSRGTIAPVNRRQWNRKIRSLIGPATIDGGRRHAHQIAEMLDVLPDAIFRKGASELWQQVGIDAFFSYARTLIEFLMVRPTGDDGDLTAHDVLGTTTWLPDYQADPRLHERLLTVWDLSSKQQGHFSIGRAAALVMGRPELDEIADDVLTIWDQFAQTANHPDTPTRANFNMYREAPSGLANRICKWLRRR</sequence>
<organism evidence="2 3">
    <name type="scientific">Mycolicibacterium helvum</name>
    <dbReference type="NCBI Taxonomy" id="1534349"/>
    <lineage>
        <taxon>Bacteria</taxon>
        <taxon>Bacillati</taxon>
        <taxon>Actinomycetota</taxon>
        <taxon>Actinomycetes</taxon>
        <taxon>Mycobacteriales</taxon>
        <taxon>Mycobacteriaceae</taxon>
        <taxon>Mycolicibacterium</taxon>
    </lineage>
</organism>
<dbReference type="EMBL" id="AP022596">
    <property type="protein sequence ID" value="BBY67357.1"/>
    <property type="molecule type" value="Genomic_DNA"/>
</dbReference>
<accession>A0A7I7TDU6</accession>
<name>A0A7I7TDU6_9MYCO</name>
<evidence type="ECO:0000256" key="1">
    <source>
        <dbReference type="SAM" id="MobiDB-lite"/>
    </source>
</evidence>
<proteinExistence type="predicted"/>
<reference evidence="2 3" key="1">
    <citation type="journal article" date="2019" name="Emerg. Microbes Infect.">
        <title>Comprehensive subspecies identification of 175 nontuberculous mycobacteria species based on 7547 genomic profiles.</title>
        <authorList>
            <person name="Matsumoto Y."/>
            <person name="Kinjo T."/>
            <person name="Motooka D."/>
            <person name="Nabeya D."/>
            <person name="Jung N."/>
            <person name="Uechi K."/>
            <person name="Horii T."/>
            <person name="Iida T."/>
            <person name="Fujita J."/>
            <person name="Nakamura S."/>
        </authorList>
    </citation>
    <scope>NUCLEOTIDE SEQUENCE [LARGE SCALE GENOMIC DNA]</scope>
    <source>
        <strain evidence="2 3">JCM 30396</strain>
    </source>
</reference>
<dbReference type="AlphaFoldDB" id="A0A7I7TDU6"/>
<evidence type="ECO:0000313" key="3">
    <source>
        <dbReference type="Proteomes" id="UP000467148"/>
    </source>
</evidence>
<evidence type="ECO:0000313" key="2">
    <source>
        <dbReference type="EMBL" id="BBY67357.1"/>
    </source>
</evidence>